<keyword evidence="6" id="KW-0067">ATP-binding</keyword>
<dbReference type="GO" id="GO:0005524">
    <property type="term" value="F:ATP binding"/>
    <property type="evidence" value="ECO:0007669"/>
    <property type="project" value="UniProtKB-KW"/>
</dbReference>
<keyword evidence="9" id="KW-1185">Reference proteome</keyword>
<proteinExistence type="inferred from homology"/>
<evidence type="ECO:0000256" key="5">
    <source>
        <dbReference type="ARBA" id="ARBA00022777"/>
    </source>
</evidence>
<comment type="caution">
    <text evidence="8">The sequence shown here is derived from an EMBL/GenBank/DDBJ whole genome shotgun (WGS) entry which is preliminary data.</text>
</comment>
<dbReference type="InterPro" id="IPR000719">
    <property type="entry name" value="Prot_kinase_dom"/>
</dbReference>
<evidence type="ECO:0000256" key="2">
    <source>
        <dbReference type="ARBA" id="ARBA00022527"/>
    </source>
</evidence>
<dbReference type="InterPro" id="IPR050205">
    <property type="entry name" value="CDPK_Ser/Thr_kinases"/>
</dbReference>
<evidence type="ECO:0000313" key="9">
    <source>
        <dbReference type="Proteomes" id="UP000288716"/>
    </source>
</evidence>
<evidence type="ECO:0000313" key="8">
    <source>
        <dbReference type="EMBL" id="RWS31175.1"/>
    </source>
</evidence>
<dbReference type="AlphaFoldDB" id="A0A443SUG5"/>
<dbReference type="VEuPathDB" id="VectorBase:LDEU000865"/>
<dbReference type="GO" id="GO:0004674">
    <property type="term" value="F:protein serine/threonine kinase activity"/>
    <property type="evidence" value="ECO:0007669"/>
    <property type="project" value="UniProtKB-KW"/>
</dbReference>
<organism evidence="8 9">
    <name type="scientific">Leptotrombidium deliense</name>
    <dbReference type="NCBI Taxonomy" id="299467"/>
    <lineage>
        <taxon>Eukaryota</taxon>
        <taxon>Metazoa</taxon>
        <taxon>Ecdysozoa</taxon>
        <taxon>Arthropoda</taxon>
        <taxon>Chelicerata</taxon>
        <taxon>Arachnida</taxon>
        <taxon>Acari</taxon>
        <taxon>Acariformes</taxon>
        <taxon>Trombidiformes</taxon>
        <taxon>Prostigmata</taxon>
        <taxon>Anystina</taxon>
        <taxon>Parasitengona</taxon>
        <taxon>Trombiculoidea</taxon>
        <taxon>Trombiculidae</taxon>
        <taxon>Leptotrombidium</taxon>
    </lineage>
</organism>
<accession>A0A443SUG5</accession>
<evidence type="ECO:0000256" key="4">
    <source>
        <dbReference type="ARBA" id="ARBA00022741"/>
    </source>
</evidence>
<evidence type="ECO:0000256" key="6">
    <source>
        <dbReference type="ARBA" id="ARBA00022840"/>
    </source>
</evidence>
<protein>
    <submittedName>
        <fullName evidence="8">MAP kinase-interacting serine/threonine-protein kinase 1-like protein</fullName>
    </submittedName>
</protein>
<dbReference type="Proteomes" id="UP000288716">
    <property type="component" value="Unassembled WGS sequence"/>
</dbReference>
<feature type="domain" description="Protein kinase" evidence="7">
    <location>
        <begin position="1"/>
        <end position="81"/>
    </location>
</feature>
<name>A0A443SUG5_9ACAR</name>
<dbReference type="Gene3D" id="1.10.510.10">
    <property type="entry name" value="Transferase(Phosphotransferase) domain 1"/>
    <property type="match status" value="1"/>
</dbReference>
<dbReference type="EMBL" id="NCKV01000251">
    <property type="protein sequence ID" value="RWS31175.1"/>
    <property type="molecule type" value="Genomic_DNA"/>
</dbReference>
<evidence type="ECO:0000256" key="3">
    <source>
        <dbReference type="ARBA" id="ARBA00022679"/>
    </source>
</evidence>
<gene>
    <name evidence="8" type="ORF">B4U80_13288</name>
</gene>
<dbReference type="STRING" id="299467.A0A443SUG5"/>
<dbReference type="InterPro" id="IPR011009">
    <property type="entry name" value="Kinase-like_dom_sf"/>
</dbReference>
<keyword evidence="4" id="KW-0547">Nucleotide-binding</keyword>
<evidence type="ECO:0000259" key="7">
    <source>
        <dbReference type="PROSITE" id="PS50011"/>
    </source>
</evidence>
<dbReference type="SUPFAM" id="SSF56112">
    <property type="entry name" value="Protein kinase-like (PK-like)"/>
    <property type="match status" value="1"/>
</dbReference>
<keyword evidence="3" id="KW-0808">Transferase</keyword>
<keyword evidence="2" id="KW-0723">Serine/threonine-protein kinase</keyword>
<sequence length="208" mass="23192">LLCGYPPFYGCCGSDCGWERGEFCQSCQDQLFTCIQDGSYDFPEREWAYISDDAKDLIRHLLVKDASQRWTAERVLDHPWVSHGGPVTPLETPKVMRRNNSAKDLAVFAESANAAKRLVIRHQAFSTDFSLSGCRLSPHCEEKEGPHEFELNLLTPCTSSGEDDDKSLPHICLPQTSVEYAKSTADRPMGIRSAISLSSILEALQYAS</sequence>
<evidence type="ECO:0000256" key="1">
    <source>
        <dbReference type="ARBA" id="ARBA00006692"/>
    </source>
</evidence>
<reference evidence="8 9" key="1">
    <citation type="journal article" date="2018" name="Gigascience">
        <title>Genomes of trombidid mites reveal novel predicted allergens and laterally-transferred genes associated with secondary metabolism.</title>
        <authorList>
            <person name="Dong X."/>
            <person name="Chaisiri K."/>
            <person name="Xia D."/>
            <person name="Armstrong S.D."/>
            <person name="Fang Y."/>
            <person name="Donnelly M.J."/>
            <person name="Kadowaki T."/>
            <person name="McGarry J.W."/>
            <person name="Darby A.C."/>
            <person name="Makepeace B.L."/>
        </authorList>
    </citation>
    <scope>NUCLEOTIDE SEQUENCE [LARGE SCALE GENOMIC DNA]</scope>
    <source>
        <strain evidence="8">UoL-UT</strain>
    </source>
</reference>
<keyword evidence="5 8" id="KW-0418">Kinase</keyword>
<dbReference type="OrthoDB" id="5794026at2759"/>
<feature type="non-terminal residue" evidence="8">
    <location>
        <position position="1"/>
    </location>
</feature>
<dbReference type="PANTHER" id="PTHR24349">
    <property type="entry name" value="SERINE/THREONINE-PROTEIN KINASE"/>
    <property type="match status" value="1"/>
</dbReference>
<dbReference type="PROSITE" id="PS50011">
    <property type="entry name" value="PROTEIN_KINASE_DOM"/>
    <property type="match status" value="1"/>
</dbReference>
<comment type="similarity">
    <text evidence="1">Belongs to the protein kinase superfamily. CAMK Ser/Thr protein kinase family.</text>
</comment>